<dbReference type="PANTHER" id="PTHR47691">
    <property type="entry name" value="REGULATOR-RELATED"/>
    <property type="match status" value="1"/>
</dbReference>
<reference evidence="3 4" key="1">
    <citation type="submission" date="2018-09" db="EMBL/GenBank/DDBJ databases">
        <title>Genomic investigation of the strawberry pathogen Phytophthora fragariae indicates pathogenicity is determined by transcriptional variation in three key races.</title>
        <authorList>
            <person name="Adams T.M."/>
            <person name="Armitage A.D."/>
            <person name="Sobczyk M.K."/>
            <person name="Bates H.J."/>
            <person name="Dunwell J.M."/>
            <person name="Nellist C.F."/>
            <person name="Harrison R.J."/>
        </authorList>
    </citation>
    <scope>NUCLEOTIDE SEQUENCE [LARGE SCALE GENOMIC DNA]</scope>
    <source>
        <strain evidence="3 4">SCRP249</strain>
    </source>
</reference>
<dbReference type="CDD" id="cd00060">
    <property type="entry name" value="FHA"/>
    <property type="match status" value="1"/>
</dbReference>
<evidence type="ECO:0000313" key="3">
    <source>
        <dbReference type="EMBL" id="KAE9027460.1"/>
    </source>
</evidence>
<feature type="domain" description="FHA" evidence="2">
    <location>
        <begin position="387"/>
        <end position="452"/>
    </location>
</feature>
<protein>
    <recommendedName>
        <fullName evidence="2">FHA domain-containing protein</fullName>
    </recommendedName>
</protein>
<gene>
    <name evidence="3" type="ORF">PR001_g11962</name>
</gene>
<dbReference type="InterPro" id="IPR008984">
    <property type="entry name" value="SMAD_FHA_dom_sf"/>
</dbReference>
<organism evidence="3 4">
    <name type="scientific">Phytophthora rubi</name>
    <dbReference type="NCBI Taxonomy" id="129364"/>
    <lineage>
        <taxon>Eukaryota</taxon>
        <taxon>Sar</taxon>
        <taxon>Stramenopiles</taxon>
        <taxon>Oomycota</taxon>
        <taxon>Peronosporomycetes</taxon>
        <taxon>Peronosporales</taxon>
        <taxon>Peronosporaceae</taxon>
        <taxon>Phytophthora</taxon>
    </lineage>
</organism>
<dbReference type="InterPro" id="IPR027417">
    <property type="entry name" value="P-loop_NTPase"/>
</dbReference>
<dbReference type="SMART" id="SM00240">
    <property type="entry name" value="FHA"/>
    <property type="match status" value="1"/>
</dbReference>
<dbReference type="EMBL" id="QXFV01000758">
    <property type="protein sequence ID" value="KAE9027460.1"/>
    <property type="molecule type" value="Genomic_DNA"/>
</dbReference>
<name>A0A6A3MCA0_9STRA</name>
<feature type="compositionally biased region" description="Basic and acidic residues" evidence="1">
    <location>
        <begin position="483"/>
        <end position="495"/>
    </location>
</feature>
<dbReference type="Proteomes" id="UP000429607">
    <property type="component" value="Unassembled WGS sequence"/>
</dbReference>
<accession>A0A6A3MCA0</accession>
<feature type="region of interest" description="Disordered" evidence="1">
    <location>
        <begin position="1"/>
        <end position="44"/>
    </location>
</feature>
<dbReference type="PROSITE" id="PS50006">
    <property type="entry name" value="FHA_DOMAIN"/>
    <property type="match status" value="1"/>
</dbReference>
<feature type="compositionally biased region" description="Polar residues" evidence="1">
    <location>
        <begin position="253"/>
        <end position="262"/>
    </location>
</feature>
<evidence type="ECO:0000259" key="2">
    <source>
        <dbReference type="PROSITE" id="PS50006"/>
    </source>
</evidence>
<proteinExistence type="predicted"/>
<comment type="caution">
    <text evidence="3">The sequence shown here is derived from an EMBL/GenBank/DDBJ whole genome shotgun (WGS) entry which is preliminary data.</text>
</comment>
<dbReference type="Gene3D" id="2.60.200.20">
    <property type="match status" value="1"/>
</dbReference>
<dbReference type="SUPFAM" id="SSF52540">
    <property type="entry name" value="P-loop containing nucleoside triphosphate hydrolases"/>
    <property type="match status" value="1"/>
</dbReference>
<feature type="region of interest" description="Disordered" evidence="1">
    <location>
        <begin position="253"/>
        <end position="282"/>
    </location>
</feature>
<dbReference type="PANTHER" id="PTHR47691:SF3">
    <property type="entry name" value="HTH-TYPE TRANSCRIPTIONAL REGULATOR RV0890C-RELATED"/>
    <property type="match status" value="1"/>
</dbReference>
<sequence length="1060" mass="115215">MEAPRAVMGRKRALDDDDERRDSPRASSESENISPRLLDAQVGLPTPVGGHVGIAGAGCERGRVTGAVKSRRLSQHLGESPAQFVAKITALSGPASPALRAFMGDTEAARTPTAFVGSPFELKKAAGGLVRPMFPLGVQGQGRPVIPTPLGTPVRVPEQKTSPPGHLRRLDGGIAARTGGPGVSPMGSQEQKSPVLQARAMKPLLMKAGSGEIPLADRGLPTISQFLGSGGQDNNNSPAFGSLTTPYRVPTVASTTAPSSKQVTKRQPFPFPQRRNLEPAKGISTPVLDSGGMMNSISNPPMPSFEVDDVSSDEELMSIPGPDIPDPEVSFSQEKLGDLSVTENNLEDTVVLTLCDGLANSLSKAERDRMELLNLHTIALGQQPSPIMLGRDQFQDIFGDNIRGGMLSHLSRRHCLIHVENVPSQNDSAKMGVKVRVEDTSTNGIRVNGVLLKNRQTMELDLDDVVTLLRIRRDEDDVSLEYKLVRSDPPPEKASRSSKKSRHDGRYVRPSDKFLSELVDVSNRYGLSPVQESNDVPPVTVPARTIAHEIRHQIPSGPFVPGDPPVLAGKDLKTSESEPVRQMPTLTRKIRCTILFADQSTQDFSESSQPLEEMNFDYREELSEVLSTFAAVRTFDASSYHCATAESIQQALNGSSDVLFYTGGGDEDHLVVEEPNGLSARLEKDEVRQLFSEVKPNATKLVVVITPTVEPAHLLAECGATHVCFLSSASKHSLRVTAFIRALFAGLLKSFSIEKSYALAEYVALNDLLPIVRPADQICKMLPISAQLNVQLGSLDTEVVATDKNVVGVLNAPFIPVLATHFLGRDTIVRKVKAGLARKVRVCNIYGARGVGKSSIAIHIAKMAYRTRGYRNGVHYFAVDKLVEHIQSAHRPETDSEDQDFQSTNQREDPLPVVIEGVETLLRSLPEMENADYPATLLVLDGCDIVLPALGMFVLNIVQAFPSVQILLTSTKEVQIDTGEDSILPEEVVHVGELGKLDSAKLFFKLARGHLTSRQFRQHFPDSSIEVISNDERLLSTKGNPFRISRLVYELESQTVSGSN</sequence>
<feature type="region of interest" description="Disordered" evidence="1">
    <location>
        <begin position="483"/>
        <end position="507"/>
    </location>
</feature>
<dbReference type="AlphaFoldDB" id="A0A6A3MCA0"/>
<dbReference type="InterPro" id="IPR000253">
    <property type="entry name" value="FHA_dom"/>
</dbReference>
<dbReference type="Gene3D" id="3.40.50.300">
    <property type="entry name" value="P-loop containing nucleotide triphosphate hydrolases"/>
    <property type="match status" value="1"/>
</dbReference>
<evidence type="ECO:0000313" key="4">
    <source>
        <dbReference type="Proteomes" id="UP000429607"/>
    </source>
</evidence>
<dbReference type="Pfam" id="PF00498">
    <property type="entry name" value="FHA"/>
    <property type="match status" value="1"/>
</dbReference>
<feature type="region of interest" description="Disordered" evidence="1">
    <location>
        <begin position="147"/>
        <end position="170"/>
    </location>
</feature>
<dbReference type="SUPFAM" id="SSF49879">
    <property type="entry name" value="SMAD/FHA domain"/>
    <property type="match status" value="1"/>
</dbReference>
<evidence type="ECO:0000256" key="1">
    <source>
        <dbReference type="SAM" id="MobiDB-lite"/>
    </source>
</evidence>